<comment type="caution">
    <text evidence="3">The sequence shown here is derived from an EMBL/GenBank/DDBJ whole genome shotgun (WGS) entry which is preliminary data.</text>
</comment>
<dbReference type="OrthoDB" id="3628183at2"/>
<dbReference type="SUPFAM" id="SSF81923">
    <property type="entry name" value="Double Clp-N motif"/>
    <property type="match status" value="1"/>
</dbReference>
<keyword evidence="1" id="KW-0677">Repeat</keyword>
<dbReference type="PROSITE" id="PS51903">
    <property type="entry name" value="CLP_R"/>
    <property type="match status" value="1"/>
</dbReference>
<evidence type="ECO:0000259" key="2">
    <source>
        <dbReference type="PROSITE" id="PS51903"/>
    </source>
</evidence>
<dbReference type="InterPro" id="IPR004176">
    <property type="entry name" value="Clp_R_N"/>
</dbReference>
<accession>A0A4S4FYX7</accession>
<evidence type="ECO:0000256" key="1">
    <source>
        <dbReference type="PROSITE-ProRule" id="PRU01251"/>
    </source>
</evidence>
<proteinExistence type="predicted"/>
<dbReference type="RefSeq" id="WP_136422493.1">
    <property type="nucleotide sequence ID" value="NZ_SSSN01000003.1"/>
</dbReference>
<dbReference type="AlphaFoldDB" id="A0A4S4FYX7"/>
<dbReference type="Proteomes" id="UP000307380">
    <property type="component" value="Unassembled WGS sequence"/>
</dbReference>
<dbReference type="Gene3D" id="1.10.1780.10">
    <property type="entry name" value="Clp, N-terminal domain"/>
    <property type="match status" value="1"/>
</dbReference>
<reference evidence="3 4" key="1">
    <citation type="submission" date="2019-04" db="EMBL/GenBank/DDBJ databases">
        <authorList>
            <person name="Jiang L."/>
        </authorList>
    </citation>
    <scope>NUCLEOTIDE SEQUENCE [LARGE SCALE GENOMIC DNA]</scope>
    <source>
        <strain evidence="3 4">YIM 131861</strain>
    </source>
</reference>
<organism evidence="3 4">
    <name type="scientific">Orlajensenia flava</name>
    <dbReference type="NCBI Taxonomy" id="2565934"/>
    <lineage>
        <taxon>Bacteria</taxon>
        <taxon>Bacillati</taxon>
        <taxon>Actinomycetota</taxon>
        <taxon>Actinomycetes</taxon>
        <taxon>Micrococcales</taxon>
        <taxon>Microbacteriaceae</taxon>
        <taxon>Orlajensenia</taxon>
    </lineage>
</organism>
<evidence type="ECO:0000313" key="4">
    <source>
        <dbReference type="Proteomes" id="UP000307380"/>
    </source>
</evidence>
<dbReference type="InterPro" id="IPR036628">
    <property type="entry name" value="Clp_N_dom_sf"/>
</dbReference>
<name>A0A4S4FYX7_9MICO</name>
<feature type="domain" description="Clp R" evidence="2">
    <location>
        <begin position="1"/>
        <end position="153"/>
    </location>
</feature>
<dbReference type="EMBL" id="SSSN01000003">
    <property type="protein sequence ID" value="THG35255.1"/>
    <property type="molecule type" value="Genomic_DNA"/>
</dbReference>
<gene>
    <name evidence="3" type="ORF">E6C70_04120</name>
</gene>
<evidence type="ECO:0000313" key="3">
    <source>
        <dbReference type="EMBL" id="THG35255.1"/>
    </source>
</evidence>
<protein>
    <recommendedName>
        <fullName evidence="2">Clp R domain-containing protein</fullName>
    </recommendedName>
</protein>
<keyword evidence="4" id="KW-1185">Reference proteome</keyword>
<sequence>MHETYPSDVRRAVTAAADEAIRRGDRRIGTDHLLLGVLATAEPEAIAALGTDFDSASAAFDRLDVEALGSIGIRATAPPVSLRQTTARRLPLTSASRAVLQRSLRYAVAARGRRRIHSDNIILSLLDCTPPDPAAALLDVLGCDRAAIREQLG</sequence>
<dbReference type="Pfam" id="PF02861">
    <property type="entry name" value="Clp_N"/>
    <property type="match status" value="1"/>
</dbReference>